<evidence type="ECO:0000313" key="6">
    <source>
        <dbReference type="Proteomes" id="UP000325440"/>
    </source>
</evidence>
<feature type="domain" description="DRBM" evidence="4">
    <location>
        <begin position="44"/>
        <end position="113"/>
    </location>
</feature>
<evidence type="ECO:0000313" key="5">
    <source>
        <dbReference type="EMBL" id="VVC41708.1"/>
    </source>
</evidence>
<dbReference type="GO" id="GO:0003725">
    <property type="term" value="F:double-stranded RNA binding"/>
    <property type="evidence" value="ECO:0007669"/>
    <property type="project" value="TreeGrafter"/>
</dbReference>
<evidence type="ECO:0000256" key="3">
    <source>
        <dbReference type="SAM" id="MobiDB-lite"/>
    </source>
</evidence>
<protein>
    <submittedName>
        <fullName evidence="5">Double-stranded RNA-binding domain</fullName>
    </submittedName>
</protein>
<dbReference type="PROSITE" id="PS50137">
    <property type="entry name" value="DS_RBD"/>
    <property type="match status" value="2"/>
</dbReference>
<dbReference type="Pfam" id="PF00035">
    <property type="entry name" value="dsrm"/>
    <property type="match status" value="2"/>
</dbReference>
<keyword evidence="6" id="KW-1185">Reference proteome</keyword>
<dbReference type="EMBL" id="CABPRJ010001924">
    <property type="protein sequence ID" value="VVC41708.1"/>
    <property type="molecule type" value="Genomic_DNA"/>
</dbReference>
<dbReference type="GO" id="GO:0070578">
    <property type="term" value="C:RISC-loading complex"/>
    <property type="evidence" value="ECO:0007669"/>
    <property type="project" value="TreeGrafter"/>
</dbReference>
<name>A0A5E4NH76_9HEMI</name>
<accession>A0A5E4NH76</accession>
<dbReference type="InterPro" id="IPR014720">
    <property type="entry name" value="dsRBD_dom"/>
</dbReference>
<keyword evidence="1 2" id="KW-0694">RNA-binding</keyword>
<sequence>MIPTKLQNATSIATTNHVDELQKKNMQDTFTKSIDVILSDIGKHPVNKVNEIMELLNKNKVEYTYLEVNDKFEDAQNFKCIVKSDCINAYGIGFSKKDAKKNAAIDFINKLKSNFDNILKDEEKNCLAEPEVNYVGVLQNFCMAVPSQLPDYECIKDESINNMFIVKCHLYGYTTKGEGKSKQIAKKKAAALMYNQIKDMPRDRILKHYLNERGISSRVLKKMNCSANHTLMQPSKFSKKTNSYSVNHTPMQSSRISEKMDDSVNLTLMQPSKVSEKTNSYSVNHTSMQSSKISEEMDDSVNLTFVQPSKVSEKTNSYSVNHTSMHPSRISEKMNDSVNQTLQSSSDMQKYCNSKNHTITEEYNSQNSVMSKTKDSVFNNLDFFFDQIRSSKKPTLSRLRELKRVQLYTIDTVQMLYDIANEEDFTVNYESFPNHVSSTIRVKVNLSVSPTLIHLGNGKTAINAFREASFNVLVYLKMIMDKSSP</sequence>
<dbReference type="Proteomes" id="UP000325440">
    <property type="component" value="Unassembled WGS sequence"/>
</dbReference>
<dbReference type="InterPro" id="IPR051247">
    <property type="entry name" value="RLC_Component"/>
</dbReference>
<dbReference type="PANTHER" id="PTHR46205">
    <property type="entry name" value="LOQUACIOUS, ISOFORM B"/>
    <property type="match status" value="1"/>
</dbReference>
<organism evidence="5 6">
    <name type="scientific">Cinara cedri</name>
    <dbReference type="NCBI Taxonomy" id="506608"/>
    <lineage>
        <taxon>Eukaryota</taxon>
        <taxon>Metazoa</taxon>
        <taxon>Ecdysozoa</taxon>
        <taxon>Arthropoda</taxon>
        <taxon>Hexapoda</taxon>
        <taxon>Insecta</taxon>
        <taxon>Pterygota</taxon>
        <taxon>Neoptera</taxon>
        <taxon>Paraneoptera</taxon>
        <taxon>Hemiptera</taxon>
        <taxon>Sternorrhyncha</taxon>
        <taxon>Aphidomorpha</taxon>
        <taxon>Aphidoidea</taxon>
        <taxon>Aphididae</taxon>
        <taxon>Lachninae</taxon>
        <taxon>Cinara</taxon>
    </lineage>
</organism>
<feature type="domain" description="DRBM" evidence="4">
    <location>
        <begin position="133"/>
        <end position="199"/>
    </location>
</feature>
<evidence type="ECO:0000256" key="2">
    <source>
        <dbReference type="PROSITE-ProRule" id="PRU00266"/>
    </source>
</evidence>
<dbReference type="GO" id="GO:0016442">
    <property type="term" value="C:RISC complex"/>
    <property type="evidence" value="ECO:0007669"/>
    <property type="project" value="TreeGrafter"/>
</dbReference>
<gene>
    <name evidence="5" type="ORF">CINCED_3A023679</name>
</gene>
<dbReference type="SMART" id="SM00358">
    <property type="entry name" value="DSRM"/>
    <property type="match status" value="2"/>
</dbReference>
<evidence type="ECO:0000259" key="4">
    <source>
        <dbReference type="PROSITE" id="PS50137"/>
    </source>
</evidence>
<feature type="region of interest" description="Disordered" evidence="3">
    <location>
        <begin position="238"/>
        <end position="257"/>
    </location>
</feature>
<reference evidence="5 6" key="1">
    <citation type="submission" date="2019-08" db="EMBL/GenBank/DDBJ databases">
        <authorList>
            <person name="Alioto T."/>
            <person name="Alioto T."/>
            <person name="Gomez Garrido J."/>
        </authorList>
    </citation>
    <scope>NUCLEOTIDE SEQUENCE [LARGE SCALE GENOMIC DNA]</scope>
</reference>
<dbReference type="GO" id="GO:0070920">
    <property type="term" value="P:regulation of regulatory ncRNA processing"/>
    <property type="evidence" value="ECO:0007669"/>
    <property type="project" value="TreeGrafter"/>
</dbReference>
<dbReference type="PANTHER" id="PTHR46205:SF3">
    <property type="entry name" value="LOQUACIOUS, ISOFORM B"/>
    <property type="match status" value="1"/>
</dbReference>
<feature type="compositionally biased region" description="Polar residues" evidence="3">
    <location>
        <begin position="238"/>
        <end position="255"/>
    </location>
</feature>
<dbReference type="GO" id="GO:0005737">
    <property type="term" value="C:cytoplasm"/>
    <property type="evidence" value="ECO:0007669"/>
    <property type="project" value="TreeGrafter"/>
</dbReference>
<dbReference type="SUPFAM" id="SSF54768">
    <property type="entry name" value="dsRNA-binding domain-like"/>
    <property type="match status" value="2"/>
</dbReference>
<dbReference type="CDD" id="cd00048">
    <property type="entry name" value="DSRM_SF"/>
    <property type="match status" value="1"/>
</dbReference>
<dbReference type="GO" id="GO:0035197">
    <property type="term" value="F:siRNA binding"/>
    <property type="evidence" value="ECO:0007669"/>
    <property type="project" value="TreeGrafter"/>
</dbReference>
<dbReference type="Gene3D" id="3.30.160.20">
    <property type="match status" value="3"/>
</dbReference>
<proteinExistence type="predicted"/>
<evidence type="ECO:0000256" key="1">
    <source>
        <dbReference type="ARBA" id="ARBA00022884"/>
    </source>
</evidence>
<dbReference type="GO" id="GO:0030422">
    <property type="term" value="P:siRNA processing"/>
    <property type="evidence" value="ECO:0007669"/>
    <property type="project" value="TreeGrafter"/>
</dbReference>
<dbReference type="AlphaFoldDB" id="A0A5E4NH76"/>
<dbReference type="GO" id="GO:0005634">
    <property type="term" value="C:nucleus"/>
    <property type="evidence" value="ECO:0007669"/>
    <property type="project" value="TreeGrafter"/>
</dbReference>
<dbReference type="OrthoDB" id="10056847at2759"/>